<feature type="domain" description="Glutaredoxin" evidence="1">
    <location>
        <begin position="1"/>
        <end position="54"/>
    </location>
</feature>
<organism evidence="2 3">
    <name type="scientific">Ktedonosporobacter rubrisoli</name>
    <dbReference type="NCBI Taxonomy" id="2509675"/>
    <lineage>
        <taxon>Bacteria</taxon>
        <taxon>Bacillati</taxon>
        <taxon>Chloroflexota</taxon>
        <taxon>Ktedonobacteria</taxon>
        <taxon>Ktedonobacterales</taxon>
        <taxon>Ktedonosporobacteraceae</taxon>
        <taxon>Ktedonosporobacter</taxon>
    </lineage>
</organism>
<dbReference type="SUPFAM" id="SSF52833">
    <property type="entry name" value="Thioredoxin-like"/>
    <property type="match status" value="1"/>
</dbReference>
<dbReference type="InterPro" id="IPR011915">
    <property type="entry name" value="GlrX_actino"/>
</dbReference>
<evidence type="ECO:0000313" key="3">
    <source>
        <dbReference type="Proteomes" id="UP000290365"/>
    </source>
</evidence>
<dbReference type="InterPro" id="IPR036249">
    <property type="entry name" value="Thioredoxin-like_sf"/>
</dbReference>
<dbReference type="Proteomes" id="UP000290365">
    <property type="component" value="Chromosome"/>
</dbReference>
<dbReference type="PROSITE" id="PS51354">
    <property type="entry name" value="GLUTAREDOXIN_2"/>
    <property type="match status" value="1"/>
</dbReference>
<protein>
    <submittedName>
        <fullName evidence="2">Mycoredoxin</fullName>
    </submittedName>
</protein>
<dbReference type="Gene3D" id="3.40.30.10">
    <property type="entry name" value="Glutaredoxin"/>
    <property type="match status" value="1"/>
</dbReference>
<name>A0A4P6K678_KTERU</name>
<sequence>MYATTWCGDCRMAKRWFDSHDIPYEYINIEEDDNAAAFVMKVNGGMRTVPTIIFPDGDVLVEPSARDLANKFSR</sequence>
<accession>A0A4P6K678</accession>
<dbReference type="InterPro" id="IPR002109">
    <property type="entry name" value="Glutaredoxin"/>
</dbReference>
<dbReference type="Pfam" id="PF00462">
    <property type="entry name" value="Glutaredoxin"/>
    <property type="match status" value="1"/>
</dbReference>
<evidence type="ECO:0000313" key="2">
    <source>
        <dbReference type="EMBL" id="QBD83503.1"/>
    </source>
</evidence>
<evidence type="ECO:0000259" key="1">
    <source>
        <dbReference type="Pfam" id="PF00462"/>
    </source>
</evidence>
<dbReference type="KEGG" id="kbs:EPA93_17665"/>
<gene>
    <name evidence="2" type="ORF">EPA93_17665</name>
</gene>
<dbReference type="OrthoDB" id="166296at2"/>
<proteinExistence type="predicted"/>
<dbReference type="AlphaFoldDB" id="A0A4P6K678"/>
<dbReference type="CDD" id="cd02976">
    <property type="entry name" value="NrdH"/>
    <property type="match status" value="1"/>
</dbReference>
<reference evidence="2 3" key="1">
    <citation type="submission" date="2019-01" db="EMBL/GenBank/DDBJ databases">
        <title>Ktedonosporobacter rubrisoli SCAWS-G2.</title>
        <authorList>
            <person name="Huang Y."/>
            <person name="Yan B."/>
        </authorList>
    </citation>
    <scope>NUCLEOTIDE SEQUENCE [LARGE SCALE GENOMIC DNA]</scope>
    <source>
        <strain evidence="2 3">SCAWS-G2</strain>
    </source>
</reference>
<keyword evidence="3" id="KW-1185">Reference proteome</keyword>
<dbReference type="EMBL" id="CP035758">
    <property type="protein sequence ID" value="QBD83503.1"/>
    <property type="molecule type" value="Genomic_DNA"/>
</dbReference>
<dbReference type="NCBIfam" id="TIGR02200">
    <property type="entry name" value="GlrX_actino"/>
    <property type="match status" value="1"/>
</dbReference>